<evidence type="ECO:0000313" key="3">
    <source>
        <dbReference type="Proteomes" id="UP001529510"/>
    </source>
</evidence>
<name>A0ABD0NBG8_CIRMR</name>
<accession>A0ABD0NBG8</accession>
<dbReference type="EMBL" id="JAMKFB020000023">
    <property type="protein sequence ID" value="KAL0158241.1"/>
    <property type="molecule type" value="Genomic_DNA"/>
</dbReference>
<feature type="compositionally biased region" description="Basic and acidic residues" evidence="1">
    <location>
        <begin position="216"/>
        <end position="227"/>
    </location>
</feature>
<proteinExistence type="predicted"/>
<gene>
    <name evidence="2" type="ORF">M9458_046317</name>
</gene>
<dbReference type="Proteomes" id="UP001529510">
    <property type="component" value="Unassembled WGS sequence"/>
</dbReference>
<feature type="compositionally biased region" description="Basic residues" evidence="1">
    <location>
        <begin position="1"/>
        <end position="13"/>
    </location>
</feature>
<evidence type="ECO:0000313" key="2">
    <source>
        <dbReference type="EMBL" id="KAL0158241.1"/>
    </source>
</evidence>
<reference evidence="2 3" key="1">
    <citation type="submission" date="2024-05" db="EMBL/GenBank/DDBJ databases">
        <title>Genome sequencing and assembly of Indian major carp, Cirrhinus mrigala (Hamilton, 1822).</title>
        <authorList>
            <person name="Mohindra V."/>
            <person name="Chowdhury L.M."/>
            <person name="Lal K."/>
            <person name="Jena J.K."/>
        </authorList>
    </citation>
    <scope>NUCLEOTIDE SEQUENCE [LARGE SCALE GENOMIC DNA]</scope>
    <source>
        <strain evidence="2">CM1030</strain>
        <tissue evidence="2">Blood</tissue>
    </source>
</reference>
<feature type="compositionally biased region" description="Gly residues" evidence="1">
    <location>
        <begin position="51"/>
        <end position="60"/>
    </location>
</feature>
<organism evidence="2 3">
    <name type="scientific">Cirrhinus mrigala</name>
    <name type="common">Mrigala</name>
    <dbReference type="NCBI Taxonomy" id="683832"/>
    <lineage>
        <taxon>Eukaryota</taxon>
        <taxon>Metazoa</taxon>
        <taxon>Chordata</taxon>
        <taxon>Craniata</taxon>
        <taxon>Vertebrata</taxon>
        <taxon>Euteleostomi</taxon>
        <taxon>Actinopterygii</taxon>
        <taxon>Neopterygii</taxon>
        <taxon>Teleostei</taxon>
        <taxon>Ostariophysi</taxon>
        <taxon>Cypriniformes</taxon>
        <taxon>Cyprinidae</taxon>
        <taxon>Labeoninae</taxon>
        <taxon>Labeonini</taxon>
        <taxon>Cirrhinus</taxon>
    </lineage>
</organism>
<feature type="region of interest" description="Disordered" evidence="1">
    <location>
        <begin position="1"/>
        <end position="236"/>
    </location>
</feature>
<evidence type="ECO:0000256" key="1">
    <source>
        <dbReference type="SAM" id="MobiDB-lite"/>
    </source>
</evidence>
<protein>
    <submittedName>
        <fullName evidence="2">Uncharacterized protein</fullName>
    </submittedName>
</protein>
<dbReference type="InterPro" id="IPR053015">
    <property type="entry name" value="PH_domain-containing_M2"/>
</dbReference>
<dbReference type="PANTHER" id="PTHR46556:SF1">
    <property type="entry name" value="PLECKSTRIN HOMOLOGY DOMAIN-CONTAINING FAMILY M MEMBER 2"/>
    <property type="match status" value="1"/>
</dbReference>
<dbReference type="PANTHER" id="PTHR46556">
    <property type="entry name" value="PLECKSTRIN HOMOLOGY DOMAIN-CONTAINING FAMILY M MEMBER 2"/>
    <property type="match status" value="1"/>
</dbReference>
<dbReference type="AlphaFoldDB" id="A0ABD0NBG8"/>
<comment type="caution">
    <text evidence="2">The sequence shown here is derived from an EMBL/GenBank/DDBJ whole genome shotgun (WGS) entry which is preliminary data.</text>
</comment>
<feature type="non-terminal residue" evidence="2">
    <location>
        <position position="1"/>
    </location>
</feature>
<keyword evidence="3" id="KW-1185">Reference proteome</keyword>
<sequence>MARRRRPGKKRRGRGEQNVTSPDTADTEESLQIVVERDIVVDNLNVDSRGPLGGPDGPGQEGEDEDPEAGLRLPEMTDTSMDSVGEPLRDVMDRLNGSLDGEHWQRSEGEEGVEGICTSHNGPPYQRPFREDSGGEPPDPSRSFLQAPLPPADFYCFTSQSPDPAASCGGHNDSARNGESQDVPVGDEDEGETETPAAGQDPSIPIEVSAEEEQSKEEKQEEDKDHGMQSSHAAEF</sequence>
<feature type="compositionally biased region" description="Basic and acidic residues" evidence="1">
    <location>
        <begin position="100"/>
        <end position="109"/>
    </location>
</feature>
<feature type="non-terminal residue" evidence="2">
    <location>
        <position position="236"/>
    </location>
</feature>